<dbReference type="PANTHER" id="PTHR10885:SF0">
    <property type="entry name" value="ISOPENTENYL-DIPHOSPHATE DELTA-ISOMERASE"/>
    <property type="match status" value="1"/>
</dbReference>
<keyword evidence="1" id="KW-0413">Isomerase</keyword>
<dbReference type="GO" id="GO:0005737">
    <property type="term" value="C:cytoplasm"/>
    <property type="evidence" value="ECO:0007669"/>
    <property type="project" value="TreeGrafter"/>
</dbReference>
<comment type="caution">
    <text evidence="1">The sequence shown here is derived from an EMBL/GenBank/DDBJ whole genome shotgun (WGS) entry which is preliminary data.</text>
</comment>
<dbReference type="SUPFAM" id="SSF55811">
    <property type="entry name" value="Nudix"/>
    <property type="match status" value="1"/>
</dbReference>
<dbReference type="Gene3D" id="3.90.79.10">
    <property type="entry name" value="Nucleoside Triphosphate Pyrophosphohydrolase"/>
    <property type="match status" value="1"/>
</dbReference>
<protein>
    <submittedName>
        <fullName evidence="1">Isopentenyl-diphosphate Delta-isomerase</fullName>
    </submittedName>
</protein>
<dbReference type="Proteomes" id="UP000034246">
    <property type="component" value="Unassembled WGS sequence"/>
</dbReference>
<evidence type="ECO:0000313" key="1">
    <source>
        <dbReference type="EMBL" id="KKR10358.1"/>
    </source>
</evidence>
<dbReference type="PANTHER" id="PTHR10885">
    <property type="entry name" value="ISOPENTENYL-DIPHOSPHATE DELTA-ISOMERASE"/>
    <property type="match status" value="1"/>
</dbReference>
<gene>
    <name evidence="1" type="ORF">UT39_C0020G0006</name>
</gene>
<sequence>MAKKVVLVDRDDNVVGYKEKYEAHHNPAPLHRAISVVIFDKAHKKMLLQKRSKEKPTWPRFWSNACCTHPFIGELYKSAA</sequence>
<organism evidence="1 2">
    <name type="scientific">Candidatus Woesebacteria bacterium GW2011_GWA1_39_21</name>
    <dbReference type="NCBI Taxonomy" id="1618550"/>
    <lineage>
        <taxon>Bacteria</taxon>
        <taxon>Candidatus Woeseibacteriota</taxon>
    </lineage>
</organism>
<reference evidence="1 2" key="1">
    <citation type="journal article" date="2015" name="Nature">
        <title>rRNA introns, odd ribosomes, and small enigmatic genomes across a large radiation of phyla.</title>
        <authorList>
            <person name="Brown C.T."/>
            <person name="Hug L.A."/>
            <person name="Thomas B.C."/>
            <person name="Sharon I."/>
            <person name="Castelle C.J."/>
            <person name="Singh A."/>
            <person name="Wilkins M.J."/>
            <person name="Williams K.H."/>
            <person name="Banfield J.F."/>
        </authorList>
    </citation>
    <scope>NUCLEOTIDE SEQUENCE [LARGE SCALE GENOMIC DNA]</scope>
</reference>
<dbReference type="InterPro" id="IPR015797">
    <property type="entry name" value="NUDIX_hydrolase-like_dom_sf"/>
</dbReference>
<evidence type="ECO:0000313" key="2">
    <source>
        <dbReference type="Proteomes" id="UP000034246"/>
    </source>
</evidence>
<dbReference type="GO" id="GO:0009240">
    <property type="term" value="P:isopentenyl diphosphate biosynthetic process"/>
    <property type="evidence" value="ECO:0007669"/>
    <property type="project" value="TreeGrafter"/>
</dbReference>
<dbReference type="AlphaFoldDB" id="A0A0G0N4L3"/>
<dbReference type="STRING" id="1618550.UT39_C0020G0006"/>
<accession>A0A0G0N4L3</accession>
<dbReference type="GO" id="GO:0004452">
    <property type="term" value="F:isopentenyl-diphosphate delta-isomerase activity"/>
    <property type="evidence" value="ECO:0007669"/>
    <property type="project" value="TreeGrafter"/>
</dbReference>
<dbReference type="EMBL" id="LBWP01000020">
    <property type="protein sequence ID" value="KKR10358.1"/>
    <property type="molecule type" value="Genomic_DNA"/>
</dbReference>
<name>A0A0G0N4L3_9BACT</name>
<proteinExistence type="predicted"/>